<keyword evidence="1" id="KW-0812">Transmembrane</keyword>
<keyword evidence="3" id="KW-1185">Reference proteome</keyword>
<dbReference type="RefSeq" id="WP_111980813.1">
    <property type="nucleotide sequence ID" value="NZ_NFZS01000001.1"/>
</dbReference>
<proteinExistence type="predicted"/>
<protein>
    <submittedName>
        <fullName evidence="2">Uncharacterized protein</fullName>
    </submittedName>
</protein>
<organism evidence="2 3">
    <name type="scientific">Dyella jiangningensis</name>
    <dbReference type="NCBI Taxonomy" id="1379159"/>
    <lineage>
        <taxon>Bacteria</taxon>
        <taxon>Pseudomonadati</taxon>
        <taxon>Pseudomonadota</taxon>
        <taxon>Gammaproteobacteria</taxon>
        <taxon>Lysobacterales</taxon>
        <taxon>Rhodanobacteraceae</taxon>
        <taxon>Dyella</taxon>
    </lineage>
</organism>
<evidence type="ECO:0000256" key="1">
    <source>
        <dbReference type="SAM" id="Phobius"/>
    </source>
</evidence>
<name>A0A328P8X8_9GAMM</name>
<evidence type="ECO:0000313" key="3">
    <source>
        <dbReference type="Proteomes" id="UP000248926"/>
    </source>
</evidence>
<comment type="caution">
    <text evidence="2">The sequence shown here is derived from an EMBL/GenBank/DDBJ whole genome shotgun (WGS) entry which is preliminary data.</text>
</comment>
<dbReference type="EMBL" id="NFZS01000001">
    <property type="protein sequence ID" value="RAO76744.1"/>
    <property type="molecule type" value="Genomic_DNA"/>
</dbReference>
<dbReference type="AlphaFoldDB" id="A0A328P8X8"/>
<gene>
    <name evidence="2" type="ORF">CA260_02140</name>
</gene>
<keyword evidence="1" id="KW-1133">Transmembrane helix</keyword>
<dbReference type="OrthoDB" id="5959740at2"/>
<evidence type="ECO:0000313" key="2">
    <source>
        <dbReference type="EMBL" id="RAO76744.1"/>
    </source>
</evidence>
<reference evidence="2 3" key="1">
    <citation type="journal article" date="2018" name="Genet. Mol. Biol.">
        <title>The genome sequence of Dyella jiangningensis FCAV SCS01 from a lignocellulose-decomposing microbial consortium metagenome reveals potential for biotechnological applications.</title>
        <authorList>
            <person name="Desiderato J.G."/>
            <person name="Alvarenga D.O."/>
            <person name="Constancio M.T.L."/>
            <person name="Alves L.M.C."/>
            <person name="Varani A.M."/>
        </authorList>
    </citation>
    <scope>NUCLEOTIDE SEQUENCE [LARGE SCALE GENOMIC DNA]</scope>
    <source>
        <strain evidence="2 3">FCAV SCS01</strain>
    </source>
</reference>
<keyword evidence="1" id="KW-0472">Membrane</keyword>
<feature type="transmembrane region" description="Helical" evidence="1">
    <location>
        <begin position="12"/>
        <end position="35"/>
    </location>
</feature>
<accession>A0A328P8X8</accession>
<dbReference type="Proteomes" id="UP000248926">
    <property type="component" value="Unassembled WGS sequence"/>
</dbReference>
<sequence length="65" mass="6684">MPMSSPAARPGHVILRAVLTVLSIAVLLACVLMWWMTMFDTPQPVASSADTQGAAVAAAQASGSE</sequence>